<reference evidence="9 10" key="1">
    <citation type="submission" date="2016-11" db="EMBL/GenBank/DDBJ databases">
        <title>Paenibacillus species isolates.</title>
        <authorList>
            <person name="Beno S.M."/>
        </authorList>
    </citation>
    <scope>NUCLEOTIDE SEQUENCE [LARGE SCALE GENOMIC DNA]</scope>
    <source>
        <strain evidence="9 10">FSL R5-0378</strain>
    </source>
</reference>
<feature type="binding site" evidence="8">
    <location>
        <begin position="73"/>
        <end position="74"/>
    </location>
    <ligand>
        <name>substrate</name>
    </ligand>
</feature>
<dbReference type="FunFam" id="3.40.50.1860:FF:000002">
    <property type="entry name" value="Glutamate racemase"/>
    <property type="match status" value="1"/>
</dbReference>
<proteinExistence type="inferred from homology"/>
<sequence length="270" mass="29445">MQQAIAILDSGVGGLTVAKEVMRQLPREKIIYFGDTARTPYGPRSSDEVRKFTEQIVDFLIQFSPKTIVIACNTATAAALDYISGKVPIPVIGVIHPGARAAISATKTGQVGVIGTVGTIRSGAYTTALQQLSPYVKVVSQACPDLVPLVEQGLFRSEETTAIVERSLAGIRQSDIDCLILGCTHYPFLKDTIQEVIGSSVKLISSANETAREISTILYNQGQLASREESPVHQFFCSGDPEMFKRIAKLWLGEQIRRTPVVWQVSKFDE</sequence>
<dbReference type="EC" id="5.1.1.3" evidence="2 8"/>
<dbReference type="STRING" id="297318.BK138_14335"/>
<dbReference type="InterPro" id="IPR001920">
    <property type="entry name" value="Asp/Glu_race"/>
</dbReference>
<organism evidence="9 10">
    <name type="scientific">Paenibacillus rhizosphaerae</name>
    <dbReference type="NCBI Taxonomy" id="297318"/>
    <lineage>
        <taxon>Bacteria</taxon>
        <taxon>Bacillati</taxon>
        <taxon>Bacillota</taxon>
        <taxon>Bacilli</taxon>
        <taxon>Bacillales</taxon>
        <taxon>Paenibacillaceae</taxon>
        <taxon>Paenibacillus</taxon>
    </lineage>
</organism>
<keyword evidence="6 8" id="KW-0961">Cell wall biogenesis/degradation</keyword>
<comment type="pathway">
    <text evidence="8">Cell wall biogenesis; peptidoglycan biosynthesis.</text>
</comment>
<dbReference type="InterPro" id="IPR033134">
    <property type="entry name" value="Asp/Glu_racemase_AS_2"/>
</dbReference>
<comment type="similarity">
    <text evidence="8">Belongs to the aspartate/glutamate racemases family.</text>
</comment>
<accession>A0A1R1ESH3</accession>
<dbReference type="PROSITE" id="PS00924">
    <property type="entry name" value="ASP_GLU_RACEMASE_2"/>
    <property type="match status" value="1"/>
</dbReference>
<dbReference type="PANTHER" id="PTHR21198">
    <property type="entry name" value="GLUTAMATE RACEMASE"/>
    <property type="match status" value="1"/>
</dbReference>
<dbReference type="PANTHER" id="PTHR21198:SF2">
    <property type="entry name" value="GLUTAMATE RACEMASE"/>
    <property type="match status" value="1"/>
</dbReference>
<evidence type="ECO:0000313" key="10">
    <source>
        <dbReference type="Proteomes" id="UP000187172"/>
    </source>
</evidence>
<comment type="function">
    <text evidence="8">Provides the (R)-glutamate required for cell wall biosynthesis.</text>
</comment>
<evidence type="ECO:0000256" key="3">
    <source>
        <dbReference type="ARBA" id="ARBA00022960"/>
    </source>
</evidence>
<comment type="caution">
    <text evidence="9">The sequence shown here is derived from an EMBL/GenBank/DDBJ whole genome shotgun (WGS) entry which is preliminary data.</text>
</comment>
<dbReference type="Proteomes" id="UP000187172">
    <property type="component" value="Unassembled WGS sequence"/>
</dbReference>
<dbReference type="Pfam" id="PF01177">
    <property type="entry name" value="Asp_Glu_race"/>
    <property type="match status" value="1"/>
</dbReference>
<evidence type="ECO:0000256" key="7">
    <source>
        <dbReference type="ARBA" id="ARBA00070053"/>
    </source>
</evidence>
<dbReference type="EMBL" id="MRTP01000003">
    <property type="protein sequence ID" value="OMF54790.1"/>
    <property type="molecule type" value="Genomic_DNA"/>
</dbReference>
<keyword evidence="4 8" id="KW-0573">Peptidoglycan synthesis</keyword>
<evidence type="ECO:0000256" key="1">
    <source>
        <dbReference type="ARBA" id="ARBA00001602"/>
    </source>
</evidence>
<evidence type="ECO:0000256" key="8">
    <source>
        <dbReference type="HAMAP-Rule" id="MF_00258"/>
    </source>
</evidence>
<dbReference type="GO" id="GO:0009252">
    <property type="term" value="P:peptidoglycan biosynthetic process"/>
    <property type="evidence" value="ECO:0007669"/>
    <property type="project" value="UniProtKB-UniRule"/>
</dbReference>
<dbReference type="InterPro" id="IPR018187">
    <property type="entry name" value="Asp/Glu_racemase_AS_1"/>
</dbReference>
<feature type="binding site" evidence="8">
    <location>
        <begin position="184"/>
        <end position="185"/>
    </location>
    <ligand>
        <name>substrate</name>
    </ligand>
</feature>
<dbReference type="GO" id="GO:0008360">
    <property type="term" value="P:regulation of cell shape"/>
    <property type="evidence" value="ECO:0007669"/>
    <property type="project" value="UniProtKB-KW"/>
</dbReference>
<evidence type="ECO:0000313" key="9">
    <source>
        <dbReference type="EMBL" id="OMF54790.1"/>
    </source>
</evidence>
<evidence type="ECO:0000256" key="5">
    <source>
        <dbReference type="ARBA" id="ARBA00023235"/>
    </source>
</evidence>
<dbReference type="NCBIfam" id="NF002035">
    <property type="entry name" value="PRK00865.1-3"/>
    <property type="match status" value="1"/>
</dbReference>
<dbReference type="InterPro" id="IPR004391">
    <property type="entry name" value="Glu_race"/>
</dbReference>
<dbReference type="GO" id="GO:0008881">
    <property type="term" value="F:glutamate racemase activity"/>
    <property type="evidence" value="ECO:0007669"/>
    <property type="project" value="UniProtKB-UniRule"/>
</dbReference>
<dbReference type="AlphaFoldDB" id="A0A1R1ESH3"/>
<feature type="active site" description="Proton donor/acceptor" evidence="8">
    <location>
        <position position="183"/>
    </location>
</feature>
<dbReference type="Gene3D" id="3.40.50.1860">
    <property type="match status" value="2"/>
</dbReference>
<dbReference type="SUPFAM" id="SSF53681">
    <property type="entry name" value="Aspartate/glutamate racemase"/>
    <property type="match status" value="2"/>
</dbReference>
<dbReference type="GO" id="GO:0042802">
    <property type="term" value="F:identical protein binding"/>
    <property type="evidence" value="ECO:0007669"/>
    <property type="project" value="UniProtKB-ARBA"/>
</dbReference>
<evidence type="ECO:0000256" key="6">
    <source>
        <dbReference type="ARBA" id="ARBA00023316"/>
    </source>
</evidence>
<comment type="catalytic activity">
    <reaction evidence="1 8">
        <text>L-glutamate = D-glutamate</text>
        <dbReference type="Rhea" id="RHEA:12813"/>
        <dbReference type="ChEBI" id="CHEBI:29985"/>
        <dbReference type="ChEBI" id="CHEBI:29986"/>
        <dbReference type="EC" id="5.1.1.3"/>
    </reaction>
</comment>
<keyword evidence="5 8" id="KW-0413">Isomerase</keyword>
<dbReference type="PROSITE" id="PS00923">
    <property type="entry name" value="ASP_GLU_RACEMASE_1"/>
    <property type="match status" value="1"/>
</dbReference>
<dbReference type="UniPathway" id="UPA00219"/>
<name>A0A1R1ESH3_9BACL</name>
<gene>
    <name evidence="8" type="primary">murI</name>
    <name evidence="9" type="ORF">BK138_14335</name>
</gene>
<evidence type="ECO:0000256" key="2">
    <source>
        <dbReference type="ARBA" id="ARBA00013090"/>
    </source>
</evidence>
<dbReference type="InterPro" id="IPR015942">
    <property type="entry name" value="Asp/Glu/hydantoin_racemase"/>
</dbReference>
<dbReference type="HAMAP" id="MF_00258">
    <property type="entry name" value="Glu_racemase"/>
    <property type="match status" value="1"/>
</dbReference>
<feature type="binding site" evidence="8">
    <location>
        <begin position="9"/>
        <end position="10"/>
    </location>
    <ligand>
        <name>substrate</name>
    </ligand>
</feature>
<dbReference type="NCBIfam" id="TIGR00067">
    <property type="entry name" value="glut_race"/>
    <property type="match status" value="1"/>
</dbReference>
<keyword evidence="10" id="KW-1185">Reference proteome</keyword>
<dbReference type="RefSeq" id="WP_076170743.1">
    <property type="nucleotide sequence ID" value="NZ_MRTP01000003.1"/>
</dbReference>
<keyword evidence="3 8" id="KW-0133">Cell shape</keyword>
<protein>
    <recommendedName>
        <fullName evidence="7 8">Glutamate racemase</fullName>
        <ecNumber evidence="2 8">5.1.1.3</ecNumber>
    </recommendedName>
</protein>
<feature type="binding site" evidence="8">
    <location>
        <begin position="41"/>
        <end position="42"/>
    </location>
    <ligand>
        <name>substrate</name>
    </ligand>
</feature>
<dbReference type="GO" id="GO:0071555">
    <property type="term" value="P:cell wall organization"/>
    <property type="evidence" value="ECO:0007669"/>
    <property type="project" value="UniProtKB-KW"/>
</dbReference>
<evidence type="ECO:0000256" key="4">
    <source>
        <dbReference type="ARBA" id="ARBA00022984"/>
    </source>
</evidence>
<feature type="active site" description="Proton donor/acceptor" evidence="8">
    <location>
        <position position="72"/>
    </location>
</feature>